<evidence type="ECO:0000313" key="2">
    <source>
        <dbReference type="Proteomes" id="UP000276133"/>
    </source>
</evidence>
<dbReference type="Proteomes" id="UP000276133">
    <property type="component" value="Unassembled WGS sequence"/>
</dbReference>
<comment type="caution">
    <text evidence="1">The sequence shown here is derived from an EMBL/GenBank/DDBJ whole genome shotgun (WGS) entry which is preliminary data.</text>
</comment>
<dbReference type="EMBL" id="REGN01005471">
    <property type="protein sequence ID" value="RNA13216.1"/>
    <property type="molecule type" value="Genomic_DNA"/>
</dbReference>
<protein>
    <submittedName>
        <fullName evidence="1">Uncharacterized protein</fullName>
    </submittedName>
</protein>
<sequence length="92" mass="10739">MFTNPVTRTRPPNRIFNWIPKNKVECKFVHSINMYSDGNGCVQSVQIACASFFANSNSHEFQHHKNNNNKNTLAKKKQRTKFIKSSFQLMVY</sequence>
<evidence type="ECO:0000313" key="1">
    <source>
        <dbReference type="EMBL" id="RNA13216.1"/>
    </source>
</evidence>
<keyword evidence="2" id="KW-1185">Reference proteome</keyword>
<proteinExistence type="predicted"/>
<name>A0A3M7QP89_BRAPC</name>
<accession>A0A3M7QP89</accession>
<gene>
    <name evidence="1" type="ORF">BpHYR1_031767</name>
</gene>
<organism evidence="1 2">
    <name type="scientific">Brachionus plicatilis</name>
    <name type="common">Marine rotifer</name>
    <name type="synonym">Brachionus muelleri</name>
    <dbReference type="NCBI Taxonomy" id="10195"/>
    <lineage>
        <taxon>Eukaryota</taxon>
        <taxon>Metazoa</taxon>
        <taxon>Spiralia</taxon>
        <taxon>Gnathifera</taxon>
        <taxon>Rotifera</taxon>
        <taxon>Eurotatoria</taxon>
        <taxon>Monogononta</taxon>
        <taxon>Pseudotrocha</taxon>
        <taxon>Ploima</taxon>
        <taxon>Brachionidae</taxon>
        <taxon>Brachionus</taxon>
    </lineage>
</organism>
<dbReference type="AlphaFoldDB" id="A0A3M7QP89"/>
<reference evidence="1 2" key="1">
    <citation type="journal article" date="2018" name="Sci. Rep.">
        <title>Genomic signatures of local adaptation to the degree of environmental predictability in rotifers.</title>
        <authorList>
            <person name="Franch-Gras L."/>
            <person name="Hahn C."/>
            <person name="Garcia-Roger E.M."/>
            <person name="Carmona M.J."/>
            <person name="Serra M."/>
            <person name="Gomez A."/>
        </authorList>
    </citation>
    <scope>NUCLEOTIDE SEQUENCE [LARGE SCALE GENOMIC DNA]</scope>
    <source>
        <strain evidence="1">HYR1</strain>
    </source>
</reference>